<proteinExistence type="predicted"/>
<dbReference type="EMBL" id="MRCB01000014">
    <property type="protein sequence ID" value="OKH22376.1"/>
    <property type="molecule type" value="Genomic_DNA"/>
</dbReference>
<keyword evidence="2 4" id="KW-0012">Acyltransferase</keyword>
<dbReference type="PANTHER" id="PTHR10434">
    <property type="entry name" value="1-ACYL-SN-GLYCEROL-3-PHOSPHATE ACYLTRANSFERASE"/>
    <property type="match status" value="1"/>
</dbReference>
<evidence type="ECO:0000313" key="5">
    <source>
        <dbReference type="Proteomes" id="UP000186868"/>
    </source>
</evidence>
<comment type="caution">
    <text evidence="4">The sequence shown here is derived from an EMBL/GenBank/DDBJ whole genome shotgun (WGS) entry which is preliminary data.</text>
</comment>
<dbReference type="SMART" id="SM00563">
    <property type="entry name" value="PlsC"/>
    <property type="match status" value="1"/>
</dbReference>
<feature type="domain" description="Phospholipid/glycerol acyltransferase" evidence="3">
    <location>
        <begin position="87"/>
        <end position="240"/>
    </location>
</feature>
<sequence length="307" mass="34956">MDETQSDSLPPLTAATIKRAQEGLTAARDREVRHAMEKTLARLDPLSQEYPESRASSRLRRFVLRSLLHGLFRIRVEHLERLPNESAILAANHLNSIDPLLLLAELPAQPYYYVFGDGRALYNKWWKRQILSFAGGIVPLDRWWKEEKAVIEGAKCDRADLVELAKSIERDVPTGSDMLTLRQLNRIAQTILMRGEGIILFPEGRLGTAEGKLYLPLKRGTSIYALQTGVPIVPVVVIGTHDLYLWKELTIRFGEPLRFPQSKRPKRQEVDAALEALQAALVALLPTDYQEPEGLKLCRYFLNHMLW</sequence>
<evidence type="ECO:0000256" key="2">
    <source>
        <dbReference type="ARBA" id="ARBA00023315"/>
    </source>
</evidence>
<organism evidence="4 5">
    <name type="scientific">Hydrococcus rivularis NIES-593</name>
    <dbReference type="NCBI Taxonomy" id="1921803"/>
    <lineage>
        <taxon>Bacteria</taxon>
        <taxon>Bacillati</taxon>
        <taxon>Cyanobacteriota</taxon>
        <taxon>Cyanophyceae</taxon>
        <taxon>Pleurocapsales</taxon>
        <taxon>Hydrococcaceae</taxon>
        <taxon>Hydrococcus</taxon>
    </lineage>
</organism>
<dbReference type="STRING" id="1921803.NIES593_12950"/>
<accession>A0A1U7HFM1</accession>
<reference evidence="4 5" key="1">
    <citation type="submission" date="2016-11" db="EMBL/GenBank/DDBJ databases">
        <title>Draft Genome Sequences of Nine Cyanobacterial Strains from Diverse Habitats.</title>
        <authorList>
            <person name="Zhu T."/>
            <person name="Hou S."/>
            <person name="Lu X."/>
            <person name="Hess W.R."/>
        </authorList>
    </citation>
    <scope>NUCLEOTIDE SEQUENCE [LARGE SCALE GENOMIC DNA]</scope>
    <source>
        <strain evidence="4 5">NIES-593</strain>
    </source>
</reference>
<dbReference type="RefSeq" id="WP_073599981.1">
    <property type="nucleotide sequence ID" value="NZ_MRCB01000014.1"/>
</dbReference>
<dbReference type="InterPro" id="IPR002123">
    <property type="entry name" value="Plipid/glycerol_acylTrfase"/>
</dbReference>
<protein>
    <submittedName>
        <fullName evidence="4">1-acyl-sn-glycerol-3-phosphate acyltransferase</fullName>
    </submittedName>
</protein>
<dbReference type="GO" id="GO:0003841">
    <property type="term" value="F:1-acylglycerol-3-phosphate O-acyltransferase activity"/>
    <property type="evidence" value="ECO:0007669"/>
    <property type="project" value="TreeGrafter"/>
</dbReference>
<name>A0A1U7HFM1_9CYAN</name>
<dbReference type="GO" id="GO:0006654">
    <property type="term" value="P:phosphatidic acid biosynthetic process"/>
    <property type="evidence" value="ECO:0007669"/>
    <property type="project" value="TreeGrafter"/>
</dbReference>
<dbReference type="SUPFAM" id="SSF69593">
    <property type="entry name" value="Glycerol-3-phosphate (1)-acyltransferase"/>
    <property type="match status" value="2"/>
</dbReference>
<evidence type="ECO:0000256" key="1">
    <source>
        <dbReference type="ARBA" id="ARBA00022679"/>
    </source>
</evidence>
<gene>
    <name evidence="4" type="ORF">NIES593_12950</name>
</gene>
<keyword evidence="5" id="KW-1185">Reference proteome</keyword>
<dbReference type="AlphaFoldDB" id="A0A1U7HFM1"/>
<evidence type="ECO:0000313" key="4">
    <source>
        <dbReference type="EMBL" id="OKH22376.1"/>
    </source>
</evidence>
<dbReference type="OrthoDB" id="9803035at2"/>
<evidence type="ECO:0000259" key="3">
    <source>
        <dbReference type="SMART" id="SM00563"/>
    </source>
</evidence>
<dbReference type="Proteomes" id="UP000186868">
    <property type="component" value="Unassembled WGS sequence"/>
</dbReference>
<dbReference type="Pfam" id="PF01553">
    <property type="entry name" value="Acyltransferase"/>
    <property type="match status" value="1"/>
</dbReference>
<keyword evidence="1 4" id="KW-0808">Transferase</keyword>
<dbReference type="PANTHER" id="PTHR10434:SF11">
    <property type="entry name" value="1-ACYL-SN-GLYCEROL-3-PHOSPHATE ACYLTRANSFERASE"/>
    <property type="match status" value="1"/>
</dbReference>